<comment type="similarity">
    <text evidence="2">Belongs to the threonine aldolase family.</text>
</comment>
<proteinExistence type="inferred from homology"/>
<dbReference type="AlphaFoldDB" id="A0A0S4LMB4"/>
<evidence type="ECO:0000256" key="5">
    <source>
        <dbReference type="PIRSR" id="PIRSR017617-1"/>
    </source>
</evidence>
<dbReference type="Gene3D" id="3.40.640.10">
    <property type="entry name" value="Type I PLP-dependent aspartate aminotransferase-like (Major domain)"/>
    <property type="match status" value="1"/>
</dbReference>
<evidence type="ECO:0000256" key="3">
    <source>
        <dbReference type="ARBA" id="ARBA00022898"/>
    </source>
</evidence>
<dbReference type="FunFam" id="3.40.640.10:FF:000030">
    <property type="entry name" value="Low-specificity L-threonine aldolase"/>
    <property type="match status" value="1"/>
</dbReference>
<dbReference type="InterPro" id="IPR015422">
    <property type="entry name" value="PyrdxlP-dep_Trfase_small"/>
</dbReference>
<name>A0A0S4LMB4_9BACT</name>
<evidence type="ECO:0000256" key="4">
    <source>
        <dbReference type="ARBA" id="ARBA00023239"/>
    </source>
</evidence>
<dbReference type="PANTHER" id="PTHR48097:SF9">
    <property type="entry name" value="L-THREONINE ALDOLASE"/>
    <property type="match status" value="1"/>
</dbReference>
<dbReference type="Pfam" id="PF01212">
    <property type="entry name" value="Beta_elim_lyase"/>
    <property type="match status" value="1"/>
</dbReference>
<keyword evidence="8" id="KW-1185">Reference proteome</keyword>
<dbReference type="GO" id="GO:0005829">
    <property type="term" value="C:cytosol"/>
    <property type="evidence" value="ECO:0007669"/>
    <property type="project" value="TreeGrafter"/>
</dbReference>
<dbReference type="FunFam" id="3.90.1150.10:FF:000041">
    <property type="entry name" value="Low-specificity L-threonine aldolase"/>
    <property type="match status" value="1"/>
</dbReference>
<evidence type="ECO:0000256" key="2">
    <source>
        <dbReference type="ARBA" id="ARBA00006966"/>
    </source>
</evidence>
<feature type="modified residue" description="N6-(pyridoxal phosphate)lysine" evidence="5">
    <location>
        <position position="199"/>
    </location>
</feature>
<dbReference type="Proteomes" id="UP000199032">
    <property type="component" value="Unassembled WGS sequence"/>
</dbReference>
<sequence length="343" mass="37230">MIDLRSDTVTKPTDEMRKAMARADVGDDVYGEDPTVNRLQDMAGAMLGKRFCLFVPSGTMANQLAIRVQTQPGQEVIVESTSHIVRYEQGAAGALAGVQLHWVPGERGIITAEQVEAAIRPTDPHSITTALICLENTHNAGGGTIYPLSTIEKIRTIAVRHGIPMHLDGARLFNAVAATTLPPTAYAQHFETVSLCLSKGLGAPVGSLLLSNDPKLIERARRFRRMYGGAMRQAGVLAAAGIYALERHVARLKTDHEHAKKLARLLQQIPAIQIAPQHVETNIVIFDILDEGRSPNELVTALKEQGVLINSVGGKSYRAVTHLDIAEPQIEEAVVAFTRVLPR</sequence>
<dbReference type="CDD" id="cd06502">
    <property type="entry name" value="TA_like"/>
    <property type="match status" value="1"/>
</dbReference>
<evidence type="ECO:0000256" key="1">
    <source>
        <dbReference type="ARBA" id="ARBA00001933"/>
    </source>
</evidence>
<dbReference type="EC" id="4.1.2.49" evidence="7"/>
<evidence type="ECO:0000259" key="6">
    <source>
        <dbReference type="Pfam" id="PF01212"/>
    </source>
</evidence>
<dbReference type="STRING" id="1742972.COMA1_40291"/>
<gene>
    <name evidence="7" type="primary">ltaA</name>
    <name evidence="7" type="ORF">COMA1_40291</name>
</gene>
<dbReference type="InterPro" id="IPR023603">
    <property type="entry name" value="Low_specificity_L-TA-like"/>
</dbReference>
<dbReference type="GO" id="GO:0006545">
    <property type="term" value="P:glycine biosynthetic process"/>
    <property type="evidence" value="ECO:0007669"/>
    <property type="project" value="TreeGrafter"/>
</dbReference>
<dbReference type="OrthoDB" id="9774495at2"/>
<evidence type="ECO:0000313" key="7">
    <source>
        <dbReference type="EMBL" id="CUS37853.1"/>
    </source>
</evidence>
<dbReference type="InterPro" id="IPR001597">
    <property type="entry name" value="ArAA_b-elim_lyase/Thr_aldolase"/>
</dbReference>
<organism evidence="7 8">
    <name type="scientific">Candidatus Nitrospira nitrosa</name>
    <dbReference type="NCBI Taxonomy" id="1742972"/>
    <lineage>
        <taxon>Bacteria</taxon>
        <taxon>Pseudomonadati</taxon>
        <taxon>Nitrospirota</taxon>
        <taxon>Nitrospiria</taxon>
        <taxon>Nitrospirales</taxon>
        <taxon>Nitrospiraceae</taxon>
        <taxon>Nitrospira</taxon>
    </lineage>
</organism>
<keyword evidence="4 7" id="KW-0456">Lyase</keyword>
<dbReference type="InterPro" id="IPR015424">
    <property type="entry name" value="PyrdxlP-dep_Trfase"/>
</dbReference>
<dbReference type="GO" id="GO:0008732">
    <property type="term" value="F:L-allo-threonine aldolase activity"/>
    <property type="evidence" value="ECO:0007669"/>
    <property type="project" value="UniProtKB-EC"/>
</dbReference>
<dbReference type="NCBIfam" id="NF041359">
    <property type="entry name" value="GntG_guanitoxin"/>
    <property type="match status" value="1"/>
</dbReference>
<accession>A0A0S4LMB4</accession>
<dbReference type="PIRSF" id="PIRSF017617">
    <property type="entry name" value="Thr_aldolase"/>
    <property type="match status" value="1"/>
</dbReference>
<dbReference type="InterPro" id="IPR015421">
    <property type="entry name" value="PyrdxlP-dep_Trfase_major"/>
</dbReference>
<dbReference type="SUPFAM" id="SSF53383">
    <property type="entry name" value="PLP-dependent transferases"/>
    <property type="match status" value="1"/>
</dbReference>
<keyword evidence="3" id="KW-0663">Pyridoxal phosphate</keyword>
<dbReference type="PANTHER" id="PTHR48097">
    <property type="entry name" value="L-THREONINE ALDOLASE-RELATED"/>
    <property type="match status" value="1"/>
</dbReference>
<evidence type="ECO:0000313" key="8">
    <source>
        <dbReference type="Proteomes" id="UP000199032"/>
    </source>
</evidence>
<protein>
    <submittedName>
        <fullName evidence="7">L-allo-threonine aldolase</fullName>
        <ecNumber evidence="7">4.1.2.49</ecNumber>
    </submittedName>
</protein>
<dbReference type="RefSeq" id="WP_090750352.1">
    <property type="nucleotide sequence ID" value="NZ_CZQA01000010.1"/>
</dbReference>
<dbReference type="EMBL" id="CZQA01000010">
    <property type="protein sequence ID" value="CUS37853.1"/>
    <property type="molecule type" value="Genomic_DNA"/>
</dbReference>
<dbReference type="GO" id="GO:0006567">
    <property type="term" value="P:L-threonine catabolic process"/>
    <property type="evidence" value="ECO:0007669"/>
    <property type="project" value="TreeGrafter"/>
</dbReference>
<comment type="cofactor">
    <cofactor evidence="1">
        <name>pyridoxal 5'-phosphate</name>
        <dbReference type="ChEBI" id="CHEBI:597326"/>
    </cofactor>
</comment>
<feature type="domain" description="Aromatic amino acid beta-eliminating lyase/threonine aldolase" evidence="6">
    <location>
        <begin position="3"/>
        <end position="287"/>
    </location>
</feature>
<dbReference type="Gene3D" id="3.90.1150.10">
    <property type="entry name" value="Aspartate Aminotransferase, domain 1"/>
    <property type="match status" value="1"/>
</dbReference>
<reference evidence="7 8" key="1">
    <citation type="submission" date="2015-10" db="EMBL/GenBank/DDBJ databases">
        <authorList>
            <person name="Gilbert D.G."/>
        </authorList>
    </citation>
    <scope>NUCLEOTIDE SEQUENCE [LARGE SCALE GENOMIC DNA]</scope>
    <source>
        <strain evidence="7">COMA1</strain>
    </source>
</reference>